<name>A0A0F9A4K4_9ZZZZ</name>
<gene>
    <name evidence="1" type="ORF">LCGC14_2957470</name>
</gene>
<accession>A0A0F9A4K4</accession>
<feature type="non-terminal residue" evidence="1">
    <location>
        <position position="1"/>
    </location>
</feature>
<evidence type="ECO:0000313" key="1">
    <source>
        <dbReference type="EMBL" id="KKK67096.1"/>
    </source>
</evidence>
<proteinExistence type="predicted"/>
<sequence>PPVAVILCPVCRVRIYDNMAFDAPSEDGADENVINPDDMVESTPEQRLIAARNLHLWVHHPRSAQERNIPPLPEAMRDMVGEAR</sequence>
<reference evidence="1" key="1">
    <citation type="journal article" date="2015" name="Nature">
        <title>Complex archaea that bridge the gap between prokaryotes and eukaryotes.</title>
        <authorList>
            <person name="Spang A."/>
            <person name="Saw J.H."/>
            <person name="Jorgensen S.L."/>
            <person name="Zaremba-Niedzwiedzka K."/>
            <person name="Martijn J."/>
            <person name="Lind A.E."/>
            <person name="van Eijk R."/>
            <person name="Schleper C."/>
            <person name="Guy L."/>
            <person name="Ettema T.J."/>
        </authorList>
    </citation>
    <scope>NUCLEOTIDE SEQUENCE</scope>
</reference>
<organism evidence="1">
    <name type="scientific">marine sediment metagenome</name>
    <dbReference type="NCBI Taxonomy" id="412755"/>
    <lineage>
        <taxon>unclassified sequences</taxon>
        <taxon>metagenomes</taxon>
        <taxon>ecological metagenomes</taxon>
    </lineage>
</organism>
<comment type="caution">
    <text evidence="1">The sequence shown here is derived from an EMBL/GenBank/DDBJ whole genome shotgun (WGS) entry which is preliminary data.</text>
</comment>
<dbReference type="EMBL" id="LAZR01059773">
    <property type="protein sequence ID" value="KKK67096.1"/>
    <property type="molecule type" value="Genomic_DNA"/>
</dbReference>
<protein>
    <submittedName>
        <fullName evidence="1">Uncharacterized protein</fullName>
    </submittedName>
</protein>
<dbReference type="AlphaFoldDB" id="A0A0F9A4K4"/>